<sequence length="59" mass="6382">MNYKAQGAPKLGRNAPRHTEHNAPGSQKDPFGKRGKERPGKAELLARMKAAQDKAAGKD</sequence>
<protein>
    <recommendedName>
        <fullName evidence="4">Cobalt chelatase</fullName>
    </recommendedName>
</protein>
<evidence type="ECO:0000313" key="2">
    <source>
        <dbReference type="EMBL" id="MFH0253825.1"/>
    </source>
</evidence>
<organism evidence="2 3">
    <name type="scientific">Roseovarius aquimarinus</name>
    <dbReference type="NCBI Taxonomy" id="1229156"/>
    <lineage>
        <taxon>Bacteria</taxon>
        <taxon>Pseudomonadati</taxon>
        <taxon>Pseudomonadota</taxon>
        <taxon>Alphaproteobacteria</taxon>
        <taxon>Rhodobacterales</taxon>
        <taxon>Roseobacteraceae</taxon>
        <taxon>Roseovarius</taxon>
    </lineage>
</organism>
<proteinExistence type="predicted"/>
<feature type="region of interest" description="Disordered" evidence="1">
    <location>
        <begin position="1"/>
        <end position="42"/>
    </location>
</feature>
<evidence type="ECO:0000313" key="3">
    <source>
        <dbReference type="Proteomes" id="UP001607157"/>
    </source>
</evidence>
<reference evidence="2 3" key="1">
    <citation type="submission" date="2024-10" db="EMBL/GenBank/DDBJ databases">
        <authorList>
            <person name="Yang X.-N."/>
        </authorList>
    </citation>
    <scope>NUCLEOTIDE SEQUENCE [LARGE SCALE GENOMIC DNA]</scope>
    <source>
        <strain evidence="2 3">CAU 1059</strain>
    </source>
</reference>
<comment type="caution">
    <text evidence="2">The sequence shown here is derived from an EMBL/GenBank/DDBJ whole genome shotgun (WGS) entry which is preliminary data.</text>
</comment>
<accession>A0ABW7I8N1</accession>
<dbReference type="RefSeq" id="WP_377171087.1">
    <property type="nucleotide sequence ID" value="NZ_JBHTJC010000002.1"/>
</dbReference>
<dbReference type="EMBL" id="JBIHMM010000002">
    <property type="protein sequence ID" value="MFH0253825.1"/>
    <property type="molecule type" value="Genomic_DNA"/>
</dbReference>
<keyword evidence="3" id="KW-1185">Reference proteome</keyword>
<name>A0ABW7I8N1_9RHOB</name>
<dbReference type="Proteomes" id="UP001607157">
    <property type="component" value="Unassembled WGS sequence"/>
</dbReference>
<evidence type="ECO:0008006" key="4">
    <source>
        <dbReference type="Google" id="ProtNLM"/>
    </source>
</evidence>
<feature type="compositionally biased region" description="Basic and acidic residues" evidence="1">
    <location>
        <begin position="30"/>
        <end position="42"/>
    </location>
</feature>
<evidence type="ECO:0000256" key="1">
    <source>
        <dbReference type="SAM" id="MobiDB-lite"/>
    </source>
</evidence>
<gene>
    <name evidence="2" type="ORF">ACGRVM_07965</name>
</gene>